<reference evidence="1" key="1">
    <citation type="submission" date="2020-07" db="EMBL/GenBank/DDBJ databases">
        <title>Multicomponent nature underlies the extraordinary mechanical properties of spider dragline silk.</title>
        <authorList>
            <person name="Kono N."/>
            <person name="Nakamura H."/>
            <person name="Mori M."/>
            <person name="Yoshida Y."/>
            <person name="Ohtoshi R."/>
            <person name="Malay A.D."/>
            <person name="Moran D.A.P."/>
            <person name="Tomita M."/>
            <person name="Numata K."/>
            <person name="Arakawa K."/>
        </authorList>
    </citation>
    <scope>NUCLEOTIDE SEQUENCE</scope>
</reference>
<evidence type="ECO:0000313" key="2">
    <source>
        <dbReference type="Proteomes" id="UP000887116"/>
    </source>
</evidence>
<name>A0A8X6KWG1_TRICU</name>
<sequence length="101" mass="11844">MRRTFVKSTCSVAAEIPEITDDLRQRCQWSPVLILPQQLSLIDRGKRRSQHHVQLQIEHDGYLRSEGTAELAIYYGHNWLQFSLVTNFPCSKGKKYWSRSH</sequence>
<evidence type="ECO:0000313" key="1">
    <source>
        <dbReference type="EMBL" id="GFQ89075.1"/>
    </source>
</evidence>
<dbReference type="EMBL" id="BMAO01023499">
    <property type="protein sequence ID" value="GFQ89075.1"/>
    <property type="molecule type" value="Genomic_DNA"/>
</dbReference>
<keyword evidence="2" id="KW-1185">Reference proteome</keyword>
<comment type="caution">
    <text evidence="1">The sequence shown here is derived from an EMBL/GenBank/DDBJ whole genome shotgun (WGS) entry which is preliminary data.</text>
</comment>
<dbReference type="Proteomes" id="UP000887116">
    <property type="component" value="Unassembled WGS sequence"/>
</dbReference>
<gene>
    <name evidence="1" type="ORF">TNCT_649341</name>
</gene>
<organism evidence="1 2">
    <name type="scientific">Trichonephila clavata</name>
    <name type="common">Joro spider</name>
    <name type="synonym">Nephila clavata</name>
    <dbReference type="NCBI Taxonomy" id="2740835"/>
    <lineage>
        <taxon>Eukaryota</taxon>
        <taxon>Metazoa</taxon>
        <taxon>Ecdysozoa</taxon>
        <taxon>Arthropoda</taxon>
        <taxon>Chelicerata</taxon>
        <taxon>Arachnida</taxon>
        <taxon>Araneae</taxon>
        <taxon>Araneomorphae</taxon>
        <taxon>Entelegynae</taxon>
        <taxon>Araneoidea</taxon>
        <taxon>Nephilidae</taxon>
        <taxon>Trichonephila</taxon>
    </lineage>
</organism>
<protein>
    <submittedName>
        <fullName evidence="1">Uncharacterized protein</fullName>
    </submittedName>
</protein>
<proteinExistence type="predicted"/>
<dbReference type="AlphaFoldDB" id="A0A8X6KWG1"/>
<accession>A0A8X6KWG1</accession>